<organism evidence="1 2">
    <name type="scientific">Sclerotinia borealis (strain F-4128)</name>
    <dbReference type="NCBI Taxonomy" id="1432307"/>
    <lineage>
        <taxon>Eukaryota</taxon>
        <taxon>Fungi</taxon>
        <taxon>Dikarya</taxon>
        <taxon>Ascomycota</taxon>
        <taxon>Pezizomycotina</taxon>
        <taxon>Leotiomycetes</taxon>
        <taxon>Helotiales</taxon>
        <taxon>Sclerotiniaceae</taxon>
        <taxon>Sclerotinia</taxon>
    </lineage>
</organism>
<dbReference type="HOGENOM" id="CLU_044873_1_0_1"/>
<dbReference type="AlphaFoldDB" id="W9CEG2"/>
<dbReference type="PANTHER" id="PTHR21974:SF2">
    <property type="entry name" value="RE15880P"/>
    <property type="match status" value="1"/>
</dbReference>
<protein>
    <submittedName>
        <fullName evidence="1">Uncharacterized protein</fullName>
    </submittedName>
</protein>
<reference evidence="1 2" key="1">
    <citation type="journal article" date="2014" name="Genome Announc.">
        <title>Draft genome sequence of Sclerotinia borealis, a psychrophilic plant pathogenic fungus.</title>
        <authorList>
            <person name="Mardanov A.V."/>
            <person name="Beletsky A.V."/>
            <person name="Kadnikov V.V."/>
            <person name="Ignatov A.N."/>
            <person name="Ravin N.V."/>
        </authorList>
    </citation>
    <scope>NUCLEOTIDE SEQUENCE [LARGE SCALE GENOMIC DNA]</scope>
    <source>
        <strain evidence="2">F-4157</strain>
    </source>
</reference>
<dbReference type="Proteomes" id="UP000019487">
    <property type="component" value="Unassembled WGS sequence"/>
</dbReference>
<dbReference type="STRING" id="1432307.W9CEG2"/>
<sequence length="435" mass="49224">MATQHVLASAIQNTNLLSILSRTDHASSEYAHITEYQSTIEIIISQEEQRVKALTAASAKEHQDHEEYQDSTVKRLAYKLSGKKHHFIEKGEKEHREWLNAIQDELEAKRRLSHLNDTLRDAKSKASALRHLVEEHDAAQAELNGLYNFIFSGPSRDLIAEDTKEHLLSCAKSSFDEGQLRRSTESNVLAMLQNALTVMNQCFAVLDDALQSSSTHAWGIGKGFADVTERSSLAQTQSLSSQVEMLVYRARRMQPAVQPLGPMIIAEGGLISDDILDNVPSALTFHDKIEELKRQVVAARVRLIQETKHSSERLTNFRAVVDEKKKVLETRRKELQDERGAVFEKVVASSRFLDGSEESRSNIQVEHDQSDWQSPSLQWDGQQHIHYSLFGRGYQELPNETEPYRIPPAGTYDFHPVDANSPQQDVLMPAPSWYT</sequence>
<proteinExistence type="predicted"/>
<comment type="caution">
    <text evidence="1">The sequence shown here is derived from an EMBL/GenBank/DDBJ whole genome shotgun (WGS) entry which is preliminary data.</text>
</comment>
<name>W9CEG2_SCLBF</name>
<dbReference type="EMBL" id="AYSA01000336">
    <property type="protein sequence ID" value="ESZ93184.1"/>
    <property type="molecule type" value="Genomic_DNA"/>
</dbReference>
<dbReference type="PANTHER" id="PTHR21974">
    <property type="entry name" value="RE15880P"/>
    <property type="match status" value="1"/>
</dbReference>
<evidence type="ECO:0000313" key="1">
    <source>
        <dbReference type="EMBL" id="ESZ93184.1"/>
    </source>
</evidence>
<dbReference type="OrthoDB" id="2562743at2759"/>
<keyword evidence="2" id="KW-1185">Reference proteome</keyword>
<gene>
    <name evidence="1" type="ORF">SBOR_6416</name>
</gene>
<evidence type="ECO:0000313" key="2">
    <source>
        <dbReference type="Proteomes" id="UP000019487"/>
    </source>
</evidence>
<accession>W9CEG2</accession>